<gene>
    <name evidence="1" type="ORF">GYMLUDRAFT_50130</name>
</gene>
<dbReference type="AlphaFoldDB" id="A0A0D0CB47"/>
<accession>A0A0D0CB47</accession>
<organism evidence="1 2">
    <name type="scientific">Collybiopsis luxurians FD-317 M1</name>
    <dbReference type="NCBI Taxonomy" id="944289"/>
    <lineage>
        <taxon>Eukaryota</taxon>
        <taxon>Fungi</taxon>
        <taxon>Dikarya</taxon>
        <taxon>Basidiomycota</taxon>
        <taxon>Agaricomycotina</taxon>
        <taxon>Agaricomycetes</taxon>
        <taxon>Agaricomycetidae</taxon>
        <taxon>Agaricales</taxon>
        <taxon>Marasmiineae</taxon>
        <taxon>Omphalotaceae</taxon>
        <taxon>Collybiopsis</taxon>
        <taxon>Collybiopsis luxurians</taxon>
    </lineage>
</organism>
<dbReference type="Proteomes" id="UP000053593">
    <property type="component" value="Unassembled WGS sequence"/>
</dbReference>
<reference evidence="1 2" key="1">
    <citation type="submission" date="2014-04" db="EMBL/GenBank/DDBJ databases">
        <title>Evolutionary Origins and Diversification of the Mycorrhizal Mutualists.</title>
        <authorList>
            <consortium name="DOE Joint Genome Institute"/>
            <consortium name="Mycorrhizal Genomics Consortium"/>
            <person name="Kohler A."/>
            <person name="Kuo A."/>
            <person name="Nagy L.G."/>
            <person name="Floudas D."/>
            <person name="Copeland A."/>
            <person name="Barry K.W."/>
            <person name="Cichocki N."/>
            <person name="Veneault-Fourrey C."/>
            <person name="LaButti K."/>
            <person name="Lindquist E.A."/>
            <person name="Lipzen A."/>
            <person name="Lundell T."/>
            <person name="Morin E."/>
            <person name="Murat C."/>
            <person name="Riley R."/>
            <person name="Ohm R."/>
            <person name="Sun H."/>
            <person name="Tunlid A."/>
            <person name="Henrissat B."/>
            <person name="Grigoriev I.V."/>
            <person name="Hibbett D.S."/>
            <person name="Martin F."/>
        </authorList>
    </citation>
    <scope>NUCLEOTIDE SEQUENCE [LARGE SCALE GENOMIC DNA]</scope>
    <source>
        <strain evidence="1 2">FD-317 M1</strain>
    </source>
</reference>
<dbReference type="HOGENOM" id="CLU_081631_3_2_1"/>
<dbReference type="EMBL" id="KN834849">
    <property type="protein sequence ID" value="KIK52058.1"/>
    <property type="molecule type" value="Genomic_DNA"/>
</dbReference>
<proteinExistence type="predicted"/>
<name>A0A0D0CB47_9AGAR</name>
<protein>
    <recommendedName>
        <fullName evidence="3">ABM domain-containing protein</fullName>
    </recommendedName>
</protein>
<evidence type="ECO:0000313" key="1">
    <source>
        <dbReference type="EMBL" id="KIK52058.1"/>
    </source>
</evidence>
<dbReference type="OrthoDB" id="3830579at2759"/>
<evidence type="ECO:0000313" key="2">
    <source>
        <dbReference type="Proteomes" id="UP000053593"/>
    </source>
</evidence>
<evidence type="ECO:0008006" key="3">
    <source>
        <dbReference type="Google" id="ProtNLM"/>
    </source>
</evidence>
<keyword evidence="2" id="KW-1185">Reference proteome</keyword>
<sequence length="200" mass="21926">MAPILSYITFPASQSFIAEDAQVKSAIEELTNTDGLISSYHGLQVPEEGAKFGYLLSTWESPEKLKAFRDVSGDKFNSLLARLSVGEIERYEFVAIRRVPEPAFESKVVELAIGRCAEGVTLDAHRAITIKMSDTIQAAGWPCAVGESADGIILLAAGWESSTEHWDFSKREGARDVFAEIQKTAPDAKFTHVSLKKSSR</sequence>